<dbReference type="InParanoid" id="A0A059A1D2"/>
<evidence type="ECO:0000256" key="1">
    <source>
        <dbReference type="ARBA" id="ARBA00005536"/>
    </source>
</evidence>
<dbReference type="PANTHER" id="PTHR12161:SF44">
    <property type="entry name" value="REGULATOR OF VPS4 ACTIVITY IN THE MVB PATHWAY PROTEIN"/>
    <property type="match status" value="1"/>
</dbReference>
<gene>
    <name evidence="3" type="ORF">EUGRSUZ_K00960</name>
</gene>
<organism evidence="3">
    <name type="scientific">Eucalyptus grandis</name>
    <name type="common">Flooded gum</name>
    <dbReference type="NCBI Taxonomy" id="71139"/>
    <lineage>
        <taxon>Eukaryota</taxon>
        <taxon>Viridiplantae</taxon>
        <taxon>Streptophyta</taxon>
        <taxon>Embryophyta</taxon>
        <taxon>Tracheophyta</taxon>
        <taxon>Spermatophyta</taxon>
        <taxon>Magnoliopsida</taxon>
        <taxon>eudicotyledons</taxon>
        <taxon>Gunneridae</taxon>
        <taxon>Pentapetalae</taxon>
        <taxon>rosids</taxon>
        <taxon>malvids</taxon>
        <taxon>Myrtales</taxon>
        <taxon>Myrtaceae</taxon>
        <taxon>Myrtoideae</taxon>
        <taxon>Eucalypteae</taxon>
        <taxon>Eucalyptus</taxon>
    </lineage>
</organism>
<dbReference type="Pfam" id="PF03398">
    <property type="entry name" value="Ist1"/>
    <property type="match status" value="1"/>
</dbReference>
<dbReference type="PANTHER" id="PTHR12161">
    <property type="entry name" value="IST1 FAMILY MEMBER"/>
    <property type="match status" value="1"/>
</dbReference>
<dbReference type="STRING" id="71139.A0A059A1D2"/>
<dbReference type="InterPro" id="IPR042277">
    <property type="entry name" value="IST1-like"/>
</dbReference>
<sequence length="680" mass="77434">MFDILFGWRKASKCKRVIRRVQCRLKLLKNKRSSIVRQLREDVAQLIKNGHEDVAIERAEQLFKDESIIAVYNLLDQFCEFVISNLSYIRRNRDCPNDINEAVSSLIFASARCGDLPELRVIRKLFGERYGNRFAATAVELFPGNLVNRQIRDQLSIKSVPNDTKHRLVDEITRECCRKPEILAIEFSSELQRQVKENMEQKRMNKESTISHVSIEESKVQVSSTREIGTEAIIHVDSEAAAHELQSTPSQSHPKLHQNTADTLVLSSIVSWPSNNLSDSSLSPSNLTLTVPEEIENATSIQEASEPKEDIIITSSSSSNSPQFPEGKVVYLDDVEEFQSLPKVNENGQDQRLFKFKPLLGFQKGTPEVKLDQGYIEEHESSDEKKSTPRSTRKSEAPAGKRSRRRSLSRDNQSVRDCEFVVYYNKPGKNSTHRLSHNREGKHLKMNHAEENDQLFSLRQKTGQSFSPDLGSHSSSCRLNYVSAKSCRDSCSNCKINKCSLENPCYHCSRDQSHLTPLQTHHYKEETSIEGFCNCPGHRNEKLDVKSSPVPLRQKGNSFENGSAVYNVFTYRNHKVDEESMNKESMVQGSNSSGSDTTIVIDSVEDAVLSPYLRAMTMPPERHKDGFKEKVPRSNSFPIQCPTHVHPRLPDYDDLSAKFVALKQEYLQKTRPRGWKQEAR</sequence>
<dbReference type="OrthoDB" id="29853at2759"/>
<feature type="region of interest" description="Disordered" evidence="2">
    <location>
        <begin position="371"/>
        <end position="412"/>
    </location>
</feature>
<evidence type="ECO:0000256" key="2">
    <source>
        <dbReference type="SAM" id="MobiDB-lite"/>
    </source>
</evidence>
<dbReference type="EMBL" id="KK198763">
    <property type="protein sequence ID" value="KCW47155.1"/>
    <property type="molecule type" value="Genomic_DNA"/>
</dbReference>
<feature type="compositionally biased region" description="Basic and acidic residues" evidence="2">
    <location>
        <begin position="371"/>
        <end position="387"/>
    </location>
</feature>
<dbReference type="FunFam" id="1.20.1260.60:FF:000002">
    <property type="entry name" value="Vacuolar protein sorting-associated protein IST1"/>
    <property type="match status" value="1"/>
</dbReference>
<comment type="similarity">
    <text evidence="1">Belongs to the IST1 family.</text>
</comment>
<reference evidence="3" key="1">
    <citation type="submission" date="2013-07" db="EMBL/GenBank/DDBJ databases">
        <title>The genome of Eucalyptus grandis.</title>
        <authorList>
            <person name="Schmutz J."/>
            <person name="Hayes R."/>
            <person name="Myburg A."/>
            <person name="Tuskan G."/>
            <person name="Grattapaglia D."/>
            <person name="Rokhsar D.S."/>
        </authorList>
    </citation>
    <scope>NUCLEOTIDE SEQUENCE</scope>
    <source>
        <tissue evidence="3">Leaf extractions</tissue>
    </source>
</reference>
<evidence type="ECO:0000313" key="3">
    <source>
        <dbReference type="EMBL" id="KCW47155.1"/>
    </source>
</evidence>
<dbReference type="Gene3D" id="1.20.1260.60">
    <property type="entry name" value="Vacuolar protein sorting-associated protein Ist1"/>
    <property type="match status" value="1"/>
</dbReference>
<dbReference type="AlphaFoldDB" id="A0A059A1D2"/>
<dbReference type="Gramene" id="KCW47155">
    <property type="protein sequence ID" value="KCW47155"/>
    <property type="gene ID" value="EUGRSUZ_K00960"/>
</dbReference>
<dbReference type="eggNOG" id="KOG2027">
    <property type="taxonomic scope" value="Eukaryota"/>
</dbReference>
<dbReference type="GO" id="GO:0015031">
    <property type="term" value="P:protein transport"/>
    <property type="evidence" value="ECO:0007669"/>
    <property type="project" value="InterPro"/>
</dbReference>
<dbReference type="KEGG" id="egr:104424886"/>
<dbReference type="InterPro" id="IPR005061">
    <property type="entry name" value="Ist1"/>
</dbReference>
<proteinExistence type="inferred from homology"/>
<accession>A0A059A1D2</accession>
<evidence type="ECO:0008006" key="4">
    <source>
        <dbReference type="Google" id="ProtNLM"/>
    </source>
</evidence>
<protein>
    <recommendedName>
        <fullName evidence="4">IST1-like protein</fullName>
    </recommendedName>
</protein>
<name>A0A059A1D2_EUCGR</name>
<dbReference type="OMA" id="QPCYFCL"/>
<dbReference type="GO" id="GO:0008104">
    <property type="term" value="P:intracellular protein localization"/>
    <property type="evidence" value="ECO:0000318"/>
    <property type="project" value="GO_Central"/>
</dbReference>